<dbReference type="GO" id="GO:0000978">
    <property type="term" value="F:RNA polymerase II cis-regulatory region sequence-specific DNA binding"/>
    <property type="evidence" value="ECO:0007669"/>
    <property type="project" value="TreeGrafter"/>
</dbReference>
<evidence type="ECO:0000256" key="3">
    <source>
        <dbReference type="ARBA" id="ARBA00023125"/>
    </source>
</evidence>
<feature type="DNA-binding region" description="Fork-head" evidence="6">
    <location>
        <begin position="278"/>
        <end position="396"/>
    </location>
</feature>
<feature type="region of interest" description="Disordered" evidence="7">
    <location>
        <begin position="365"/>
        <end position="447"/>
    </location>
</feature>
<dbReference type="PANTHER" id="PTHR45881">
    <property type="entry name" value="CHECKPOINT SUPPRESSOR 1-LIKE, ISOFORM A-RELATED"/>
    <property type="match status" value="1"/>
</dbReference>
<dbReference type="InterPro" id="IPR036390">
    <property type="entry name" value="WH_DNA-bd_sf"/>
</dbReference>
<dbReference type="Pfam" id="PF00250">
    <property type="entry name" value="Forkhead"/>
    <property type="match status" value="1"/>
</dbReference>
<evidence type="ECO:0000256" key="1">
    <source>
        <dbReference type="ARBA" id="ARBA00004123"/>
    </source>
</evidence>
<dbReference type="Proteomes" id="UP001412239">
    <property type="component" value="Unassembled WGS sequence"/>
</dbReference>
<keyword evidence="4" id="KW-0804">Transcription</keyword>
<name>A0A292PQ78_9PEZI</name>
<feature type="compositionally biased region" description="Polar residues" evidence="7">
    <location>
        <begin position="427"/>
        <end position="438"/>
    </location>
</feature>
<gene>
    <name evidence="9" type="ORF">GSTUAT00007133001</name>
</gene>
<evidence type="ECO:0000313" key="10">
    <source>
        <dbReference type="Proteomes" id="UP001412239"/>
    </source>
</evidence>
<accession>A0A292PQ78</accession>
<dbReference type="GO" id="GO:0000981">
    <property type="term" value="F:DNA-binding transcription factor activity, RNA polymerase II-specific"/>
    <property type="evidence" value="ECO:0007669"/>
    <property type="project" value="TreeGrafter"/>
</dbReference>
<dbReference type="PRINTS" id="PR00053">
    <property type="entry name" value="FORKHEAD"/>
</dbReference>
<evidence type="ECO:0000313" key="9">
    <source>
        <dbReference type="EMBL" id="CUS08768.1"/>
    </source>
</evidence>
<dbReference type="Gene3D" id="1.10.10.10">
    <property type="entry name" value="Winged helix-like DNA-binding domain superfamily/Winged helix DNA-binding domain"/>
    <property type="match status" value="1"/>
</dbReference>
<evidence type="ECO:0000259" key="8">
    <source>
        <dbReference type="PROSITE" id="PS50039"/>
    </source>
</evidence>
<reference evidence="9" key="1">
    <citation type="submission" date="2015-10" db="EMBL/GenBank/DDBJ databases">
        <authorList>
            <person name="Regsiter A."/>
            <person name="william w."/>
        </authorList>
    </citation>
    <scope>NUCLEOTIDE SEQUENCE</scope>
    <source>
        <strain evidence="9">Montdore</strain>
    </source>
</reference>
<feature type="compositionally biased region" description="Basic residues" evidence="7">
    <location>
        <begin position="391"/>
        <end position="400"/>
    </location>
</feature>
<dbReference type="PANTHER" id="PTHR45881:SF5">
    <property type="entry name" value="FORK-HEAD DOMAIN-CONTAINING PROTEIN"/>
    <property type="match status" value="1"/>
</dbReference>
<dbReference type="InterPro" id="IPR036388">
    <property type="entry name" value="WH-like_DNA-bd_sf"/>
</dbReference>
<dbReference type="PROSITE" id="PS50039">
    <property type="entry name" value="FORK_HEAD_3"/>
    <property type="match status" value="1"/>
</dbReference>
<keyword evidence="10" id="KW-1185">Reference proteome</keyword>
<feature type="compositionally biased region" description="Low complexity" evidence="7">
    <location>
        <begin position="533"/>
        <end position="544"/>
    </location>
</feature>
<evidence type="ECO:0000256" key="5">
    <source>
        <dbReference type="ARBA" id="ARBA00023242"/>
    </source>
</evidence>
<keyword evidence="2" id="KW-0805">Transcription regulation</keyword>
<feature type="region of interest" description="Disordered" evidence="7">
    <location>
        <begin position="206"/>
        <end position="263"/>
    </location>
</feature>
<feature type="region of interest" description="Disordered" evidence="7">
    <location>
        <begin position="14"/>
        <end position="48"/>
    </location>
</feature>
<proteinExistence type="predicted"/>
<dbReference type="SUPFAM" id="SSF46785">
    <property type="entry name" value="Winged helix' DNA-binding domain"/>
    <property type="match status" value="1"/>
</dbReference>
<evidence type="ECO:0000256" key="4">
    <source>
        <dbReference type="ARBA" id="ARBA00023163"/>
    </source>
</evidence>
<protein>
    <recommendedName>
        <fullName evidence="8">Fork-head domain-containing protein</fullName>
    </recommendedName>
</protein>
<organism evidence="9 10">
    <name type="scientific">Tuber aestivum</name>
    <name type="common">summer truffle</name>
    <dbReference type="NCBI Taxonomy" id="59557"/>
    <lineage>
        <taxon>Eukaryota</taxon>
        <taxon>Fungi</taxon>
        <taxon>Dikarya</taxon>
        <taxon>Ascomycota</taxon>
        <taxon>Pezizomycotina</taxon>
        <taxon>Pezizomycetes</taxon>
        <taxon>Pezizales</taxon>
        <taxon>Tuberaceae</taxon>
        <taxon>Tuber</taxon>
    </lineage>
</organism>
<feature type="region of interest" description="Disordered" evidence="7">
    <location>
        <begin position="533"/>
        <end position="555"/>
    </location>
</feature>
<comment type="subcellular location">
    <subcellularLocation>
        <location evidence="1 6">Nucleus</location>
    </subcellularLocation>
</comment>
<feature type="compositionally biased region" description="Basic and acidic residues" evidence="7">
    <location>
        <begin position="238"/>
        <end position="263"/>
    </location>
</feature>
<feature type="compositionally biased region" description="Low complexity" evidence="7">
    <location>
        <begin position="401"/>
        <end position="419"/>
    </location>
</feature>
<dbReference type="SMART" id="SM00339">
    <property type="entry name" value="FH"/>
    <property type="match status" value="1"/>
</dbReference>
<evidence type="ECO:0000256" key="2">
    <source>
        <dbReference type="ARBA" id="ARBA00023015"/>
    </source>
</evidence>
<keyword evidence="5 6" id="KW-0539">Nucleus</keyword>
<evidence type="ECO:0000256" key="6">
    <source>
        <dbReference type="PROSITE-ProRule" id="PRU00089"/>
    </source>
</evidence>
<dbReference type="GO" id="GO:0005634">
    <property type="term" value="C:nucleus"/>
    <property type="evidence" value="ECO:0007669"/>
    <property type="project" value="UniProtKB-SubCell"/>
</dbReference>
<sequence length="555" mass="62476">MSVLRNQHLNYPGLPFSMEWEGEEESPRDRPDLGNFSTSYSAAPGQERLEPVGTSGIEVVLPSNGLHGLDSTTDLSINHSNSYSNFDYNVLFPSAQHQTPCVRGQDLLPSQYPSAGGVYPSFHRFENPLENFYQRPSPISDYEDVPTKLEDEGNFSHMHHPEPAYLPPNSFLLSPISTHGSFFPVENSLDNTHSIDMANRMELEGDDLTEDGEDPFLSPLETSDPAPNSNVGDDDYLPDPRDDVGKIDSQDEHQNHHQEEELNHQKKTLNMAEEDQADDDAPYAVLIYRALMSTPTRRMVLSQIYDYFREKIPKFRKIKGRGWMNSIRHNLSMNGAFLKEDRPPEDPGKGYIWVLSKEAEIDGVKSTTRYRKSPPNAKKRATDEFYLRGSTVKRRRKSTRKGTASKSASSPSPSGSTGPMSEHGDSEPQQVHEQQPMDSPSLPEGFFEKEETDTKPVGVHIFNTEDHPGLSAIYTNEERMLLAQGAREAAAQQVDYSNCYSSFPHNGTSQTLYNSEDEGLESLEEDCWRFCGSNDRNNDGNSDNFSEEFTLVTQK</sequence>
<dbReference type="InterPro" id="IPR001766">
    <property type="entry name" value="Fork_head_dom"/>
</dbReference>
<feature type="domain" description="Fork-head" evidence="8">
    <location>
        <begin position="278"/>
        <end position="396"/>
    </location>
</feature>
<dbReference type="CDD" id="cd00059">
    <property type="entry name" value="FH_FOX"/>
    <property type="match status" value="1"/>
</dbReference>
<dbReference type="AlphaFoldDB" id="A0A292PQ78"/>
<keyword evidence="3 6" id="KW-0238">DNA-binding</keyword>
<evidence type="ECO:0000256" key="7">
    <source>
        <dbReference type="SAM" id="MobiDB-lite"/>
    </source>
</evidence>
<dbReference type="EMBL" id="LN891114">
    <property type="protein sequence ID" value="CUS08768.1"/>
    <property type="molecule type" value="Genomic_DNA"/>
</dbReference>